<sequence>MDSESQKKYNDFIDTYERLYHLNSSESHNEILNSMIDCLVNKYNISKYLLIKSLLTAIKFNYKSIVLYSIILNQILTKFSIPSSYVLNNFPDLLNNNEFVVTMKFPQWDEFDDIIMYDRIEKFKNIALERDIEKLNMTIPNFSSNSILENCAYFGSVNIFSFIIMNYSPTITAKCLENAIISGNTDIINECLKYQTLFPCCINYAIASHNNTFLQHMLTHDLIDAKDFDYQLVIDSQNLKSVFLLFEKDKKLIVPWCSAFQQTYEIIKNGNLDLTKTVEDNKTILHFAAEFNCLETCKFLISSCKINVNTSSFTQRTPLHYAAVRNSYETSEFLLTKKANVNAKDIFGFTPLHFAARDSSKELVQLFISHGANVEIKNDFGYDALLYSVEQNNEKIAEILINNGANINQEYYTRGTPAFHHANKNYDCNVNGYTVLHKAAQLNYKDIMAFLLSHGANINAVTSLGETALHIAAKYDSKDAVELLIFQGIDVSAKNKDNQTAYQYTILYNSKHIEKNYLLYA</sequence>
<dbReference type="PROSITE" id="PS50297">
    <property type="entry name" value="ANK_REP_REGION"/>
    <property type="match status" value="5"/>
</dbReference>
<dbReference type="RefSeq" id="XP_001584408.1">
    <property type="nucleotide sequence ID" value="XM_001584358.1"/>
</dbReference>
<dbReference type="Pfam" id="PF11929">
    <property type="entry name" value="DUF3447"/>
    <property type="match status" value="1"/>
</dbReference>
<dbReference type="InParanoid" id="A2D7Y9"/>
<reference evidence="3" key="2">
    <citation type="journal article" date="2007" name="Science">
        <title>Draft genome sequence of the sexually transmitted pathogen Trichomonas vaginalis.</title>
        <authorList>
            <person name="Carlton J.M."/>
            <person name="Hirt R.P."/>
            <person name="Silva J.C."/>
            <person name="Delcher A.L."/>
            <person name="Schatz M."/>
            <person name="Zhao Q."/>
            <person name="Wortman J.R."/>
            <person name="Bidwell S.L."/>
            <person name="Alsmark U.C.M."/>
            <person name="Besteiro S."/>
            <person name="Sicheritz-Ponten T."/>
            <person name="Noel C.J."/>
            <person name="Dacks J.B."/>
            <person name="Foster P.G."/>
            <person name="Simillion C."/>
            <person name="Van de Peer Y."/>
            <person name="Miranda-Saavedra D."/>
            <person name="Barton G.J."/>
            <person name="Westrop G.D."/>
            <person name="Mueller S."/>
            <person name="Dessi D."/>
            <person name="Fiori P.L."/>
            <person name="Ren Q."/>
            <person name="Paulsen I."/>
            <person name="Zhang H."/>
            <person name="Bastida-Corcuera F.D."/>
            <person name="Simoes-Barbosa A."/>
            <person name="Brown M.T."/>
            <person name="Hayes R.D."/>
            <person name="Mukherjee M."/>
            <person name="Okumura C.Y."/>
            <person name="Schneider R."/>
            <person name="Smith A.J."/>
            <person name="Vanacova S."/>
            <person name="Villalvazo M."/>
            <person name="Haas B.J."/>
            <person name="Pertea M."/>
            <person name="Feldblyum T.V."/>
            <person name="Utterback T.R."/>
            <person name="Shu C.L."/>
            <person name="Osoegawa K."/>
            <person name="de Jong P.J."/>
            <person name="Hrdy I."/>
            <person name="Horvathova L."/>
            <person name="Zubacova Z."/>
            <person name="Dolezal P."/>
            <person name="Malik S.B."/>
            <person name="Logsdon J.M. Jr."/>
            <person name="Henze K."/>
            <person name="Gupta A."/>
            <person name="Wang C.C."/>
            <person name="Dunne R.L."/>
            <person name="Upcroft J.A."/>
            <person name="Upcroft P."/>
            <person name="White O."/>
            <person name="Salzberg S.L."/>
            <person name="Tang P."/>
            <person name="Chiu C.-H."/>
            <person name="Lee Y.-S."/>
            <person name="Embley T.M."/>
            <person name="Coombs G.H."/>
            <person name="Mottram J.C."/>
            <person name="Tachezy J."/>
            <person name="Fraser-Liggett C.M."/>
            <person name="Johnson P.J."/>
        </authorList>
    </citation>
    <scope>NUCLEOTIDE SEQUENCE [LARGE SCALE GENOMIC DNA]</scope>
    <source>
        <strain evidence="3">G3</strain>
    </source>
</reference>
<dbReference type="EMBL" id="DS113178">
    <property type="protein sequence ID" value="EAY23422.1"/>
    <property type="molecule type" value="Genomic_DNA"/>
</dbReference>
<dbReference type="PANTHER" id="PTHR24182:SF13">
    <property type="entry name" value="LD18443P"/>
    <property type="match status" value="1"/>
</dbReference>
<dbReference type="SMR" id="A2D7Y9"/>
<accession>A2D7Y9</accession>
<proteinExistence type="predicted"/>
<evidence type="ECO:0000313" key="3">
    <source>
        <dbReference type="EMBL" id="EAY23422.1"/>
    </source>
</evidence>
<feature type="domain" description="DUF3447" evidence="2">
    <location>
        <begin position="169"/>
        <end position="244"/>
    </location>
</feature>
<dbReference type="VEuPathDB" id="TrichDB:TVAG_070860"/>
<evidence type="ECO:0000259" key="2">
    <source>
        <dbReference type="Pfam" id="PF11929"/>
    </source>
</evidence>
<keyword evidence="1" id="KW-0040">ANK repeat</keyword>
<dbReference type="KEGG" id="tva:5468987"/>
<feature type="repeat" description="ANK" evidence="1">
    <location>
        <begin position="347"/>
        <end position="379"/>
    </location>
</feature>
<dbReference type="eggNOG" id="KOG4177">
    <property type="taxonomic scope" value="Eukaryota"/>
</dbReference>
<gene>
    <name evidence="3" type="ORF">TVAG_070860</name>
</gene>
<dbReference type="SMART" id="SM00248">
    <property type="entry name" value="ANK"/>
    <property type="match status" value="6"/>
</dbReference>
<dbReference type="VEuPathDB" id="TrichDB:TVAGG3_1045480"/>
<dbReference type="Pfam" id="PF00023">
    <property type="entry name" value="Ank"/>
    <property type="match status" value="2"/>
</dbReference>
<dbReference type="InterPro" id="IPR020683">
    <property type="entry name" value="DUF3447"/>
</dbReference>
<dbReference type="InterPro" id="IPR036770">
    <property type="entry name" value="Ankyrin_rpt-contain_sf"/>
</dbReference>
<evidence type="ECO:0000313" key="4">
    <source>
        <dbReference type="Proteomes" id="UP000001542"/>
    </source>
</evidence>
<dbReference type="AlphaFoldDB" id="A2D7Y9"/>
<organism evidence="3 4">
    <name type="scientific">Trichomonas vaginalis (strain ATCC PRA-98 / G3)</name>
    <dbReference type="NCBI Taxonomy" id="412133"/>
    <lineage>
        <taxon>Eukaryota</taxon>
        <taxon>Metamonada</taxon>
        <taxon>Parabasalia</taxon>
        <taxon>Trichomonadida</taxon>
        <taxon>Trichomonadidae</taxon>
        <taxon>Trichomonas</taxon>
    </lineage>
</organism>
<dbReference type="OrthoDB" id="60433at2759"/>
<evidence type="ECO:0000256" key="1">
    <source>
        <dbReference type="PROSITE-ProRule" id="PRU00023"/>
    </source>
</evidence>
<feature type="repeat" description="ANK" evidence="1">
    <location>
        <begin position="314"/>
        <end position="346"/>
    </location>
</feature>
<feature type="repeat" description="ANK" evidence="1">
    <location>
        <begin position="431"/>
        <end position="463"/>
    </location>
</feature>
<dbReference type="STRING" id="5722.A2D7Y9"/>
<feature type="repeat" description="ANK" evidence="1">
    <location>
        <begin position="380"/>
        <end position="412"/>
    </location>
</feature>
<dbReference type="SUPFAM" id="SSF48403">
    <property type="entry name" value="Ankyrin repeat"/>
    <property type="match status" value="1"/>
</dbReference>
<dbReference type="PRINTS" id="PR01415">
    <property type="entry name" value="ANKYRIN"/>
</dbReference>
<name>A2D7Y9_TRIV3</name>
<keyword evidence="4" id="KW-1185">Reference proteome</keyword>
<dbReference type="Pfam" id="PF12796">
    <property type="entry name" value="Ank_2"/>
    <property type="match status" value="2"/>
</dbReference>
<protein>
    <recommendedName>
        <fullName evidence="2">DUF3447 domain-containing protein</fullName>
    </recommendedName>
</protein>
<dbReference type="InterPro" id="IPR002110">
    <property type="entry name" value="Ankyrin_rpt"/>
</dbReference>
<dbReference type="Proteomes" id="UP000001542">
    <property type="component" value="Unassembled WGS sequence"/>
</dbReference>
<feature type="repeat" description="ANK" evidence="1">
    <location>
        <begin position="464"/>
        <end position="496"/>
    </location>
</feature>
<dbReference type="Gene3D" id="1.25.40.20">
    <property type="entry name" value="Ankyrin repeat-containing domain"/>
    <property type="match status" value="1"/>
</dbReference>
<dbReference type="PANTHER" id="PTHR24182">
    <property type="entry name" value="ANKYRIN REPEAT AND SOCS BOX CONTAINING 4"/>
    <property type="match status" value="1"/>
</dbReference>
<dbReference type="PROSITE" id="PS50088">
    <property type="entry name" value="ANK_REPEAT"/>
    <property type="match status" value="5"/>
</dbReference>
<reference evidence="3" key="1">
    <citation type="submission" date="2006-10" db="EMBL/GenBank/DDBJ databases">
        <authorList>
            <person name="Amadeo P."/>
            <person name="Zhao Q."/>
            <person name="Wortman J."/>
            <person name="Fraser-Liggett C."/>
            <person name="Carlton J."/>
        </authorList>
    </citation>
    <scope>NUCLEOTIDE SEQUENCE</scope>
    <source>
        <strain evidence="3">G3</strain>
    </source>
</reference>